<dbReference type="OrthoDB" id="9806951at2"/>
<accession>A0A1C3RHI0</accession>
<evidence type="ECO:0000313" key="3">
    <source>
        <dbReference type="Proteomes" id="UP000231658"/>
    </source>
</evidence>
<dbReference type="InterPro" id="IPR027417">
    <property type="entry name" value="P-loop_NTPase"/>
</dbReference>
<dbReference type="SUPFAM" id="SSF52540">
    <property type="entry name" value="P-loop containing nucleoside triphosphate hydrolases"/>
    <property type="match status" value="1"/>
</dbReference>
<dbReference type="STRING" id="1867952.MTBPR1_30103"/>
<dbReference type="PANTHER" id="PTHR30121">
    <property type="entry name" value="UNCHARACTERIZED PROTEIN YJGR-RELATED"/>
    <property type="match status" value="1"/>
</dbReference>
<dbReference type="RefSeq" id="WP_069188811.1">
    <property type="nucleotide sequence ID" value="NZ_FLYE01000023.1"/>
</dbReference>
<evidence type="ECO:0000313" key="2">
    <source>
        <dbReference type="EMBL" id="SCA56733.1"/>
    </source>
</evidence>
<dbReference type="SMART" id="SM00382">
    <property type="entry name" value="AAA"/>
    <property type="match status" value="1"/>
</dbReference>
<evidence type="ECO:0000259" key="1">
    <source>
        <dbReference type="SMART" id="SM00382"/>
    </source>
</evidence>
<sequence>MKKEEIIYNHLGLPYPGNLGAHHFGFLNVGHFKPIQLGPKAVIDVMERYLDLIENLLESSTSFPETQQVAQDHNFIHFNLYLKIFQAYRSYQRDTRSAENLIREESRQFKHDLAQQRDPFSDLKHLSEDFKNCLRQHYQHMDKVDVNSYLSLLQSTSLPICRFFTSPLAFHLPEDELKRHVLLTGNSGAGKSTFLKELVNSCANNGESSVIVIDPAGNMAREIAKNKDIPTDRLVYIDPMLKGDTLPVFNPLDLTDTSDTSIHLACEEIVATFQETLRGSGGNELTNNMHALLYPCVSTLLRLGGQTFFDLQRFLQNDEELIAAGCGSPNQAVAKFFEKAFLEKKFETTKLSLYTKLQSLLNSPVFAQMTARPKSTIALESIMSEDKILVVNLAKGAIGAETSEALGRFLIASIKGHIQKRCLKEGEPHPVFLIVDEVQNYVSPSTIEILRENRKYGLHLIASTQFISDMDPKVQAAFLSVTNVKITGKNAVQTLNVMARETGAKLEDLQNLKLGTFSFKIDTAQPVTVNISKPTERVMNAEQWHDFTKEQISLYYSPLTAQVKTKKPRDENEQRQAKFGL</sequence>
<dbReference type="AlphaFoldDB" id="A0A1C3RHI0"/>
<gene>
    <name evidence="2" type="ORF">MTBPR1_30103</name>
</gene>
<dbReference type="EMBL" id="FLYE01000023">
    <property type="protein sequence ID" value="SCA56733.1"/>
    <property type="molecule type" value="Genomic_DNA"/>
</dbReference>
<dbReference type="Proteomes" id="UP000231658">
    <property type="component" value="Unassembled WGS sequence"/>
</dbReference>
<dbReference type="Pfam" id="PF01935">
    <property type="entry name" value="DUF87"/>
    <property type="match status" value="1"/>
</dbReference>
<protein>
    <recommendedName>
        <fullName evidence="1">AAA+ ATPase domain-containing protein</fullName>
    </recommendedName>
</protein>
<dbReference type="InterPro" id="IPR051162">
    <property type="entry name" value="T4SS_component"/>
</dbReference>
<reference evidence="2 3" key="1">
    <citation type="submission" date="2016-07" db="EMBL/GenBank/DDBJ databases">
        <authorList>
            <person name="Lefevre C.T."/>
        </authorList>
    </citation>
    <scope>NUCLEOTIDE SEQUENCE [LARGE SCALE GENOMIC DNA]</scope>
    <source>
        <strain evidence="2">PR1</strain>
    </source>
</reference>
<organism evidence="2 3">
    <name type="scientific">Candidatus Terasakiella magnetica</name>
    <dbReference type="NCBI Taxonomy" id="1867952"/>
    <lineage>
        <taxon>Bacteria</taxon>
        <taxon>Pseudomonadati</taxon>
        <taxon>Pseudomonadota</taxon>
        <taxon>Alphaproteobacteria</taxon>
        <taxon>Rhodospirillales</taxon>
        <taxon>Terasakiellaceae</taxon>
        <taxon>Terasakiella</taxon>
    </lineage>
</organism>
<dbReference type="CDD" id="cd01120">
    <property type="entry name" value="RecA-like_superfamily"/>
    <property type="match status" value="1"/>
</dbReference>
<keyword evidence="3" id="KW-1185">Reference proteome</keyword>
<proteinExistence type="predicted"/>
<dbReference type="Gene3D" id="3.40.50.300">
    <property type="entry name" value="P-loop containing nucleotide triphosphate hydrolases"/>
    <property type="match status" value="2"/>
</dbReference>
<name>A0A1C3RHI0_9PROT</name>
<dbReference type="InterPro" id="IPR002789">
    <property type="entry name" value="HerA_central"/>
</dbReference>
<dbReference type="InterPro" id="IPR003593">
    <property type="entry name" value="AAA+_ATPase"/>
</dbReference>
<dbReference type="PANTHER" id="PTHR30121:SF11">
    <property type="entry name" value="AAA+ ATPASE DOMAIN-CONTAINING PROTEIN"/>
    <property type="match status" value="1"/>
</dbReference>
<feature type="domain" description="AAA+ ATPase" evidence="1">
    <location>
        <begin position="177"/>
        <end position="487"/>
    </location>
</feature>